<sequence length="229" mass="25904">MKAVILGGGNGTRLMPLTKNKPKMLVEVAGRPILEHILDFIPQEIGEIVVVVSPRFKPLLFERFGKEFGGRKIHYVIQQSPTGTAHALSLCRDVLGEEKFLLLPGDDFQSKAALEKLIKNELAILLATHKDPRSFGVAQVDEENRILLGIEEKPEKPKSNLISTSVMVLDSRIFKYGSKKRENGEHYLPDQVTGLAKEYPVRYEITDFWKPVSYPEDVTALEKIFKYEK</sequence>
<reference evidence="5" key="1">
    <citation type="submission" date="2017-09" db="EMBL/GenBank/DDBJ databases">
        <title>Depth-based differentiation of microbial function through sediment-hosted aquifers and enrichment of novel symbionts in the deep terrestrial subsurface.</title>
        <authorList>
            <person name="Probst A.J."/>
            <person name="Ladd B."/>
            <person name="Jarett J.K."/>
            <person name="Geller-Mcgrath D.E."/>
            <person name="Sieber C.M.K."/>
            <person name="Emerson J.B."/>
            <person name="Anantharaman K."/>
            <person name="Thomas B.C."/>
            <person name="Malmstrom R."/>
            <person name="Stieglmeier M."/>
            <person name="Klingl A."/>
            <person name="Woyke T."/>
            <person name="Ryan C.M."/>
            <person name="Banfield J.F."/>
        </authorList>
    </citation>
    <scope>NUCLEOTIDE SEQUENCE [LARGE SCALE GENOMIC DNA]</scope>
</reference>
<dbReference type="CDD" id="cd04181">
    <property type="entry name" value="NTP_transferase"/>
    <property type="match status" value="1"/>
</dbReference>
<dbReference type="Proteomes" id="UP000229615">
    <property type="component" value="Unassembled WGS sequence"/>
</dbReference>
<name>A0A2H0US20_9BACT</name>
<dbReference type="GO" id="GO:0016779">
    <property type="term" value="F:nucleotidyltransferase activity"/>
    <property type="evidence" value="ECO:0007669"/>
    <property type="project" value="UniProtKB-KW"/>
</dbReference>
<dbReference type="EMBL" id="PFBB01000023">
    <property type="protein sequence ID" value="PIR88456.1"/>
    <property type="molecule type" value="Genomic_DNA"/>
</dbReference>
<keyword evidence="2" id="KW-0548">Nucleotidyltransferase</keyword>
<evidence type="ECO:0000256" key="2">
    <source>
        <dbReference type="ARBA" id="ARBA00022695"/>
    </source>
</evidence>
<dbReference type="PANTHER" id="PTHR43584">
    <property type="entry name" value="NUCLEOTIDYL TRANSFERASE"/>
    <property type="match status" value="1"/>
</dbReference>
<accession>A0A2H0US20</accession>
<dbReference type="InterPro" id="IPR005835">
    <property type="entry name" value="NTP_transferase_dom"/>
</dbReference>
<dbReference type="PANTHER" id="PTHR43584:SF8">
    <property type="entry name" value="N-ACETYLMURAMATE ALPHA-1-PHOSPHATE URIDYLYLTRANSFERASE"/>
    <property type="match status" value="1"/>
</dbReference>
<evidence type="ECO:0000259" key="3">
    <source>
        <dbReference type="Pfam" id="PF00483"/>
    </source>
</evidence>
<keyword evidence="1" id="KW-0808">Transferase</keyword>
<dbReference type="InterPro" id="IPR050065">
    <property type="entry name" value="GlmU-like"/>
</dbReference>
<comment type="caution">
    <text evidence="4">The sequence shown here is derived from an EMBL/GenBank/DDBJ whole genome shotgun (WGS) entry which is preliminary data.</text>
</comment>
<protein>
    <recommendedName>
        <fullName evidence="3">Nucleotidyl transferase domain-containing protein</fullName>
    </recommendedName>
</protein>
<organism evidence="4 5">
    <name type="scientific">Candidatus Harrisonbacteria bacterium CG10_big_fil_rev_8_21_14_0_10_44_23</name>
    <dbReference type="NCBI Taxonomy" id="1974585"/>
    <lineage>
        <taxon>Bacteria</taxon>
        <taxon>Candidatus Harrisoniibacteriota</taxon>
    </lineage>
</organism>
<dbReference type="AlphaFoldDB" id="A0A2H0US20"/>
<feature type="domain" description="Nucleotidyl transferase" evidence="3">
    <location>
        <begin position="2"/>
        <end position="187"/>
    </location>
</feature>
<dbReference type="InterPro" id="IPR029044">
    <property type="entry name" value="Nucleotide-diphossugar_trans"/>
</dbReference>
<evidence type="ECO:0000313" key="5">
    <source>
        <dbReference type="Proteomes" id="UP000229615"/>
    </source>
</evidence>
<proteinExistence type="predicted"/>
<dbReference type="Gene3D" id="3.90.550.10">
    <property type="entry name" value="Spore Coat Polysaccharide Biosynthesis Protein SpsA, Chain A"/>
    <property type="match status" value="1"/>
</dbReference>
<dbReference type="Pfam" id="PF00483">
    <property type="entry name" value="NTP_transferase"/>
    <property type="match status" value="1"/>
</dbReference>
<gene>
    <name evidence="4" type="ORF">COU09_02165</name>
</gene>
<evidence type="ECO:0000256" key="1">
    <source>
        <dbReference type="ARBA" id="ARBA00022679"/>
    </source>
</evidence>
<dbReference type="SUPFAM" id="SSF53448">
    <property type="entry name" value="Nucleotide-diphospho-sugar transferases"/>
    <property type="match status" value="1"/>
</dbReference>
<evidence type="ECO:0000313" key="4">
    <source>
        <dbReference type="EMBL" id="PIR88456.1"/>
    </source>
</evidence>